<feature type="transmembrane region" description="Helical" evidence="7">
    <location>
        <begin position="781"/>
        <end position="801"/>
    </location>
</feature>
<dbReference type="PROSITE" id="PS01022">
    <property type="entry name" value="PTR2_1"/>
    <property type="match status" value="1"/>
</dbReference>
<feature type="transmembrane region" description="Helical" evidence="7">
    <location>
        <begin position="409"/>
        <end position="429"/>
    </location>
</feature>
<dbReference type="InterPro" id="IPR036259">
    <property type="entry name" value="MFS_trans_sf"/>
</dbReference>
<feature type="transmembrane region" description="Helical" evidence="7">
    <location>
        <begin position="864"/>
        <end position="885"/>
    </location>
</feature>
<evidence type="ECO:0000256" key="6">
    <source>
        <dbReference type="ARBA" id="ARBA00023136"/>
    </source>
</evidence>
<feature type="transmembrane region" description="Helical" evidence="7">
    <location>
        <begin position="450"/>
        <end position="472"/>
    </location>
</feature>
<reference evidence="8 9" key="1">
    <citation type="submission" date="2021-02" db="EMBL/GenBank/DDBJ databases">
        <title>Plant Genome Project.</title>
        <authorList>
            <person name="Zhang R.-G."/>
        </authorList>
    </citation>
    <scope>NUCLEOTIDE SEQUENCE [LARGE SCALE GENOMIC DNA]</scope>
    <source>
        <tissue evidence="8">Leaves</tissue>
    </source>
</reference>
<dbReference type="SUPFAM" id="SSF103473">
    <property type="entry name" value="MFS general substrate transporter"/>
    <property type="match status" value="2"/>
</dbReference>
<feature type="transmembrane region" description="Helical" evidence="7">
    <location>
        <begin position="575"/>
        <end position="594"/>
    </location>
</feature>
<feature type="transmembrane region" description="Helical" evidence="7">
    <location>
        <begin position="702"/>
        <end position="722"/>
    </location>
</feature>
<dbReference type="Proteomes" id="UP000827721">
    <property type="component" value="Unassembled WGS sequence"/>
</dbReference>
<feature type="transmembrane region" description="Helical" evidence="7">
    <location>
        <begin position="525"/>
        <end position="548"/>
    </location>
</feature>
<feature type="transmembrane region" description="Helical" evidence="7">
    <location>
        <begin position="833"/>
        <end position="852"/>
    </location>
</feature>
<proteinExistence type="inferred from homology"/>
<accession>A0ABQ8HVE1</accession>
<sequence length="940" mass="104037">MVVVVPLPTAPHSGRNNPTWKNLAMAISYLSDAEARLLEEPVDGCVDYRGRPVLRSSSGGWRSAKFMIGVEVAERFAYFGIESNLITYLTGPLGQSTVTAAENVNVWSGTTYVLPLFGALVADSFLGRYRTVVVASLIYVLGLGLLTLSTMLPASTTTFDCQNTNNITLCTSPPDHQFQVILFLFSIYLVAVAQSGHRPCVQALGADQFDEQDPEECKLKSSFFNWWGFGICLGALSTCLILNYIQDNLSWALGFGIPCIVMVVTLAVFLLGTKTYRFSIKRDVKSPFVRIGLVFVAAIKNWRISPSAMVVVEEEEEACRILPHHQNSDQFKFLNKALLAPADGSNEYENVGSSSISDIEDAKALLSVVPVWMTSLVYGIVIAQCATFFTKQGATMDRTVTSGFDISAASLQSFISLAIILTLPVYDRIFVPFARAFTGKLAGITTLQRVGTGLFLCTISMVIAALVEMMRLKTAKEHGLVDEPNVTIPMSVWWLIPQYVVLGIAEACTMVGLQEFFYNQFPTELRSVGLSCYLAIIGVGNFLSGFLISTVDKLTSRDGQYSWFDNNLNHGHLDYFYWLVAGLSALGLISFLYFSKSFIYKRGTVLNEFCHCGIAFVELKRLEIAEEYELIDKLNDTIPISFWWLVSHIYCVGSLLSTLLVSMLDEISTSNEESTDSLEDGKSSNRVAVTDIEKAKALLRLIPIWTTCLAYAMVFAQSTTFFTKQGVTMDRTISPGGFEIPAATLQLFIGIAIVIFIPIYDRVFVPQARALTRIPSGITMLQRIGIGMVLSAISMIVAGFVEMKRLEIAEECVVIDNPNKTIPMSFWWLVPQYLLLGLADVFTIVGLQEFFYNQVPKELRSLGVSLYMSIMGVGSLLSSLLVSTIDEISSSNGGVSWLANNLNQAHLDYFYWLLAALTAVGFTAYLYFAKSYVYNYNYNR</sequence>
<feature type="transmembrane region" description="Helical" evidence="7">
    <location>
        <begin position="364"/>
        <end position="389"/>
    </location>
</feature>
<feature type="transmembrane region" description="Helical" evidence="7">
    <location>
        <begin position="909"/>
        <end position="928"/>
    </location>
</feature>
<evidence type="ECO:0000256" key="1">
    <source>
        <dbReference type="ARBA" id="ARBA00004141"/>
    </source>
</evidence>
<feature type="transmembrane region" description="Helical" evidence="7">
    <location>
        <begin position="176"/>
        <end position="193"/>
    </location>
</feature>
<organism evidence="8 9">
    <name type="scientific">Xanthoceras sorbifolium</name>
    <dbReference type="NCBI Taxonomy" id="99658"/>
    <lineage>
        <taxon>Eukaryota</taxon>
        <taxon>Viridiplantae</taxon>
        <taxon>Streptophyta</taxon>
        <taxon>Embryophyta</taxon>
        <taxon>Tracheophyta</taxon>
        <taxon>Spermatophyta</taxon>
        <taxon>Magnoliopsida</taxon>
        <taxon>eudicotyledons</taxon>
        <taxon>Gunneridae</taxon>
        <taxon>Pentapetalae</taxon>
        <taxon>rosids</taxon>
        <taxon>malvids</taxon>
        <taxon>Sapindales</taxon>
        <taxon>Sapindaceae</taxon>
        <taxon>Xanthoceroideae</taxon>
        <taxon>Xanthoceras</taxon>
    </lineage>
</organism>
<feature type="transmembrane region" description="Helical" evidence="7">
    <location>
        <begin position="492"/>
        <end position="513"/>
    </location>
</feature>
<keyword evidence="4 7" id="KW-0812">Transmembrane</keyword>
<comment type="caution">
    <text evidence="8">The sequence shown here is derived from an EMBL/GenBank/DDBJ whole genome shotgun (WGS) entry which is preliminary data.</text>
</comment>
<evidence type="ECO:0008006" key="10">
    <source>
        <dbReference type="Google" id="ProtNLM"/>
    </source>
</evidence>
<feature type="transmembrane region" description="Helical" evidence="7">
    <location>
        <begin position="742"/>
        <end position="760"/>
    </location>
</feature>
<feature type="transmembrane region" description="Helical" evidence="7">
    <location>
        <begin position="251"/>
        <end position="272"/>
    </location>
</feature>
<feature type="transmembrane region" description="Helical" evidence="7">
    <location>
        <begin position="224"/>
        <end position="245"/>
    </location>
</feature>
<protein>
    <recommendedName>
        <fullName evidence="10">Protein NRT1/ PTR FAMILY 5.10-like</fullName>
    </recommendedName>
</protein>
<comment type="similarity">
    <text evidence="2">Belongs to the major facilitator superfamily. Proton-dependent oligopeptide transporter (POT/PTR) (TC 2.A.17) family.</text>
</comment>
<gene>
    <name evidence="8" type="ORF">JRO89_XS07G0265000</name>
</gene>
<keyword evidence="6 7" id="KW-0472">Membrane</keyword>
<evidence type="ECO:0000313" key="8">
    <source>
        <dbReference type="EMBL" id="KAH7568239.1"/>
    </source>
</evidence>
<evidence type="ECO:0000256" key="4">
    <source>
        <dbReference type="ARBA" id="ARBA00022692"/>
    </source>
</evidence>
<evidence type="ECO:0000256" key="7">
    <source>
        <dbReference type="SAM" id="Phobius"/>
    </source>
</evidence>
<keyword evidence="5 7" id="KW-1133">Transmembrane helix</keyword>
<evidence type="ECO:0000256" key="2">
    <source>
        <dbReference type="ARBA" id="ARBA00005982"/>
    </source>
</evidence>
<dbReference type="InterPro" id="IPR044739">
    <property type="entry name" value="NRT1/PTR"/>
</dbReference>
<comment type="subcellular location">
    <subcellularLocation>
        <location evidence="1">Membrane</location>
        <topology evidence="1">Multi-pass membrane protein</topology>
    </subcellularLocation>
</comment>
<evidence type="ECO:0000313" key="9">
    <source>
        <dbReference type="Proteomes" id="UP000827721"/>
    </source>
</evidence>
<dbReference type="EMBL" id="JAFEMO010000007">
    <property type="protein sequence ID" value="KAH7568239.1"/>
    <property type="molecule type" value="Genomic_DNA"/>
</dbReference>
<dbReference type="PANTHER" id="PTHR11654">
    <property type="entry name" value="OLIGOPEPTIDE TRANSPORTER-RELATED"/>
    <property type="match status" value="1"/>
</dbReference>
<dbReference type="Pfam" id="PF00854">
    <property type="entry name" value="PTR2"/>
    <property type="match status" value="2"/>
</dbReference>
<dbReference type="Gene3D" id="1.20.1250.20">
    <property type="entry name" value="MFS general substrate transporter like domains"/>
    <property type="match status" value="2"/>
</dbReference>
<evidence type="ECO:0000256" key="3">
    <source>
        <dbReference type="ARBA" id="ARBA00022553"/>
    </source>
</evidence>
<keyword evidence="9" id="KW-1185">Reference proteome</keyword>
<dbReference type="InterPro" id="IPR018456">
    <property type="entry name" value="PTR2_symporter_CS"/>
</dbReference>
<name>A0ABQ8HVE1_9ROSI</name>
<keyword evidence="3" id="KW-0597">Phosphoprotein</keyword>
<dbReference type="InterPro" id="IPR000109">
    <property type="entry name" value="POT_fam"/>
</dbReference>
<feature type="transmembrane region" description="Helical" evidence="7">
    <location>
        <begin position="132"/>
        <end position="156"/>
    </location>
</feature>
<evidence type="ECO:0000256" key="5">
    <source>
        <dbReference type="ARBA" id="ARBA00022989"/>
    </source>
</evidence>
<dbReference type="CDD" id="cd17417">
    <property type="entry name" value="MFS_NPF5"/>
    <property type="match status" value="1"/>
</dbReference>